<dbReference type="PANTHER" id="PTHR43072">
    <property type="entry name" value="N-ACETYLTRANSFERASE"/>
    <property type="match status" value="1"/>
</dbReference>
<dbReference type="Pfam" id="PF00583">
    <property type="entry name" value="Acetyltransf_1"/>
    <property type="match status" value="1"/>
</dbReference>
<dbReference type="Gene3D" id="3.40.630.30">
    <property type="match status" value="1"/>
</dbReference>
<dbReference type="GO" id="GO:0016747">
    <property type="term" value="F:acyltransferase activity, transferring groups other than amino-acyl groups"/>
    <property type="evidence" value="ECO:0007669"/>
    <property type="project" value="InterPro"/>
</dbReference>
<accession>A0A1G6NN35</accession>
<reference evidence="2 3" key="1">
    <citation type="submission" date="2016-09" db="EMBL/GenBank/DDBJ databases">
        <authorList>
            <person name="Capua I."/>
            <person name="De Benedictis P."/>
            <person name="Joannis T."/>
            <person name="Lombin L.H."/>
            <person name="Cattoli G."/>
        </authorList>
    </citation>
    <scope>NUCLEOTIDE SEQUENCE [LARGE SCALE GENOMIC DNA]</scope>
    <source>
        <strain evidence="2 3">ISLP-3</strain>
    </source>
</reference>
<name>A0A1G6NN35_9MICO</name>
<dbReference type="EMBL" id="FMYH01000003">
    <property type="protein sequence ID" value="SDC68784.1"/>
    <property type="molecule type" value="Genomic_DNA"/>
</dbReference>
<evidence type="ECO:0000313" key="3">
    <source>
        <dbReference type="Proteomes" id="UP000199039"/>
    </source>
</evidence>
<dbReference type="InterPro" id="IPR016794">
    <property type="entry name" value="UCP21603_acetyltransf"/>
</dbReference>
<dbReference type="PANTHER" id="PTHR43072:SF54">
    <property type="entry name" value="GCN5-RELATED N-ACETYLTRANSFERASE"/>
    <property type="match status" value="1"/>
</dbReference>
<gene>
    <name evidence="2" type="ORF">SAMN05216410_2177</name>
</gene>
<dbReference type="PIRSF" id="PIRSF021603">
    <property type="entry name" value="UCP21603_acetyltransf"/>
    <property type="match status" value="1"/>
</dbReference>
<dbReference type="RefSeq" id="WP_093183084.1">
    <property type="nucleotide sequence ID" value="NZ_FMYH01000003.1"/>
</dbReference>
<dbReference type="STRING" id="1814289.SAMN05216410_2177"/>
<protein>
    <recommendedName>
        <fullName evidence="1">N-acetyltransferase domain-containing protein</fullName>
    </recommendedName>
</protein>
<dbReference type="PROSITE" id="PS51186">
    <property type="entry name" value="GNAT"/>
    <property type="match status" value="1"/>
</dbReference>
<dbReference type="OrthoDB" id="5241264at2"/>
<feature type="domain" description="N-acetyltransferase" evidence="1">
    <location>
        <begin position="149"/>
        <end position="292"/>
    </location>
</feature>
<dbReference type="InterPro" id="IPR025289">
    <property type="entry name" value="DUF4081"/>
</dbReference>
<sequence length="292" mass="31178">MKSLRLAPRRSPAVRVLDDAELPAALAVCSQDPVASVLAATRIEASMTDPTLRSSGQVWGFPATGPLEAVCWAGANLVPVVPTPAAEILDAFAHQGRLQGRRCSSIVGPADVALGLWRRLEHAWTPAREVRPDQPSLQIVGDPLVEPDPTVRHATLDDLDDLLPACVAMFEEEVGYSPITYSGRAYTERVRGLVLARHAFVARAPSAEAEIVFKAELGAVTSAVAQVQGVWVPSRHRGRGLSAPGMAAVVAAARRDVAPTVSLYANSYNARALATYRRVGFEQVGTFATILF</sequence>
<dbReference type="InterPro" id="IPR016181">
    <property type="entry name" value="Acyl_CoA_acyltransferase"/>
</dbReference>
<evidence type="ECO:0000313" key="2">
    <source>
        <dbReference type="EMBL" id="SDC68784.1"/>
    </source>
</evidence>
<evidence type="ECO:0000259" key="1">
    <source>
        <dbReference type="PROSITE" id="PS51186"/>
    </source>
</evidence>
<keyword evidence="3" id="KW-1185">Reference proteome</keyword>
<dbReference type="AlphaFoldDB" id="A0A1G6NN35"/>
<dbReference type="InterPro" id="IPR000182">
    <property type="entry name" value="GNAT_dom"/>
</dbReference>
<dbReference type="Proteomes" id="UP000199039">
    <property type="component" value="Unassembled WGS sequence"/>
</dbReference>
<dbReference type="SUPFAM" id="SSF55729">
    <property type="entry name" value="Acyl-CoA N-acyltransferases (Nat)"/>
    <property type="match status" value="1"/>
</dbReference>
<proteinExistence type="predicted"/>
<dbReference type="Pfam" id="PF13312">
    <property type="entry name" value="DUF4081"/>
    <property type="match status" value="1"/>
</dbReference>
<organism evidence="2 3">
    <name type="scientific">Sanguibacter gelidistatuariae</name>
    <dbReference type="NCBI Taxonomy" id="1814289"/>
    <lineage>
        <taxon>Bacteria</taxon>
        <taxon>Bacillati</taxon>
        <taxon>Actinomycetota</taxon>
        <taxon>Actinomycetes</taxon>
        <taxon>Micrococcales</taxon>
        <taxon>Sanguibacteraceae</taxon>
        <taxon>Sanguibacter</taxon>
    </lineage>
</organism>